<feature type="transmembrane region" description="Helical" evidence="1">
    <location>
        <begin position="43"/>
        <end position="62"/>
    </location>
</feature>
<proteinExistence type="predicted"/>
<feature type="transmembrane region" description="Helical" evidence="1">
    <location>
        <begin position="226"/>
        <end position="250"/>
    </location>
</feature>
<dbReference type="EMBL" id="JAUCMV010000004">
    <property type="protein sequence ID" value="KAK0402346.1"/>
    <property type="molecule type" value="Genomic_DNA"/>
</dbReference>
<name>A0AA39LLQ4_9BILA</name>
<feature type="transmembrane region" description="Helical" evidence="1">
    <location>
        <begin position="12"/>
        <end position="31"/>
    </location>
</feature>
<organism evidence="2 3">
    <name type="scientific">Steinernema hermaphroditum</name>
    <dbReference type="NCBI Taxonomy" id="289476"/>
    <lineage>
        <taxon>Eukaryota</taxon>
        <taxon>Metazoa</taxon>
        <taxon>Ecdysozoa</taxon>
        <taxon>Nematoda</taxon>
        <taxon>Chromadorea</taxon>
        <taxon>Rhabditida</taxon>
        <taxon>Tylenchina</taxon>
        <taxon>Panagrolaimomorpha</taxon>
        <taxon>Strongyloidoidea</taxon>
        <taxon>Steinernematidae</taxon>
        <taxon>Steinernema</taxon>
    </lineage>
</organism>
<evidence type="ECO:0000256" key="1">
    <source>
        <dbReference type="SAM" id="Phobius"/>
    </source>
</evidence>
<dbReference type="AlphaFoldDB" id="A0AA39LLQ4"/>
<evidence type="ECO:0000313" key="3">
    <source>
        <dbReference type="Proteomes" id="UP001175271"/>
    </source>
</evidence>
<keyword evidence="1" id="KW-0812">Transmembrane</keyword>
<feature type="transmembrane region" description="Helical" evidence="1">
    <location>
        <begin position="133"/>
        <end position="158"/>
    </location>
</feature>
<evidence type="ECO:0000313" key="2">
    <source>
        <dbReference type="EMBL" id="KAK0402346.1"/>
    </source>
</evidence>
<reference evidence="2" key="1">
    <citation type="submission" date="2023-06" db="EMBL/GenBank/DDBJ databases">
        <title>Genomic analysis of the entomopathogenic nematode Steinernema hermaphroditum.</title>
        <authorList>
            <person name="Schwarz E.M."/>
            <person name="Heppert J.K."/>
            <person name="Baniya A."/>
            <person name="Schwartz H.T."/>
            <person name="Tan C.-H."/>
            <person name="Antoshechkin I."/>
            <person name="Sternberg P.W."/>
            <person name="Goodrich-Blair H."/>
            <person name="Dillman A.R."/>
        </authorList>
    </citation>
    <scope>NUCLEOTIDE SEQUENCE</scope>
    <source>
        <strain evidence="2">PS9179</strain>
        <tissue evidence="2">Whole animal</tissue>
    </source>
</reference>
<comment type="caution">
    <text evidence="2">The sequence shown here is derived from an EMBL/GenBank/DDBJ whole genome shotgun (WGS) entry which is preliminary data.</text>
</comment>
<sequence length="314" mass="35363">MRGDFVNVFLYYFLYGFGLLFAIPFLYIVITKSPLTLRVYRNTILNLIFWFLLAMFSAGFMLQPVQTMYQNKSCAKFMGLVSYFEVEVLIAVLFFVGVVSANVATAICICFVYRYDQLRRLNLTSYHSSFFGLASCSVVHILGSLVFGCSSYIMVLYADLVRDNDVFIMCFDDANYYMIARVAIVVVSMFSFQGAAVVILVFITVRVLRKQRAFMATQTYHLQKLLTVNLLILALLPCIFDFIPAVIASLSVYLKSDHIDVFIAIACHSPFLDVVLSCIATLGFVTPYRQAILTTFRGSNSVITPAVSITTTKN</sequence>
<keyword evidence="1" id="KW-0472">Membrane</keyword>
<protein>
    <submittedName>
        <fullName evidence="2">Uncharacterized protein</fullName>
    </submittedName>
</protein>
<accession>A0AA39LLQ4</accession>
<feature type="transmembrane region" description="Helical" evidence="1">
    <location>
        <begin position="262"/>
        <end position="285"/>
    </location>
</feature>
<feature type="transmembrane region" description="Helical" evidence="1">
    <location>
        <begin position="88"/>
        <end position="113"/>
    </location>
</feature>
<keyword evidence="1" id="KW-1133">Transmembrane helix</keyword>
<dbReference type="Proteomes" id="UP001175271">
    <property type="component" value="Unassembled WGS sequence"/>
</dbReference>
<gene>
    <name evidence="2" type="ORF">QR680_016283</name>
</gene>
<dbReference type="InterPro" id="IPR019422">
    <property type="entry name" value="7TM_GPCR_serpentine_rcpt_Srh"/>
</dbReference>
<keyword evidence="3" id="KW-1185">Reference proteome</keyword>
<dbReference type="Pfam" id="PF10318">
    <property type="entry name" value="7TM_GPCR_Srh"/>
    <property type="match status" value="1"/>
</dbReference>
<feature type="transmembrane region" description="Helical" evidence="1">
    <location>
        <begin position="178"/>
        <end position="205"/>
    </location>
</feature>